<evidence type="ECO:0000313" key="9">
    <source>
        <dbReference type="Proteomes" id="UP000616779"/>
    </source>
</evidence>
<comment type="similarity">
    <text evidence="1">Belongs to the peptidase S66 family.</text>
</comment>
<dbReference type="SUPFAM" id="SSF141986">
    <property type="entry name" value="LD-carboxypeptidase A C-terminal domain-like"/>
    <property type="match status" value="1"/>
</dbReference>
<keyword evidence="4" id="KW-0378">Hydrolase</keyword>
<dbReference type="RefSeq" id="WP_171644028.1">
    <property type="nucleotide sequence ID" value="NZ_WHOA01000099.1"/>
</dbReference>
<dbReference type="PANTHER" id="PTHR30237:SF2">
    <property type="entry name" value="MUREIN TETRAPEPTIDE CARBOXYPEPTIDASE"/>
    <property type="match status" value="1"/>
</dbReference>
<dbReference type="Pfam" id="PF02016">
    <property type="entry name" value="Peptidase_S66"/>
    <property type="match status" value="1"/>
</dbReference>
<sequence>MVELIKPRRLNPGDTVAITAPASWADKDQVKAASSYLEELGLHVRLGDTLSMQHGYLAGTDEQRAAELNAMFADPTIKAIICARGGYGTGRMADLLDYELIRANPKIFWGYSDITFLHAAIGRLAGLVTFHGPMLIDLGKEDVHPLTIQNYETLLRPSVLRYTEEISPLQTLVEGEAFGALVGGNISLIVSTLGTPYELDTRGKLLFIEDIDEEPYRLDRMLNQLRLAGKFADVAGILICDFNNCMPNKRKVSLTLEQIFNDHIVSAGKPTLAGFKIGHCSPNIAVPMGIGARMSTYDKLLACTEPGVEA</sequence>
<dbReference type="InterPro" id="IPR003507">
    <property type="entry name" value="S66_fam"/>
</dbReference>
<keyword evidence="9" id="KW-1185">Reference proteome</keyword>
<evidence type="ECO:0000256" key="5">
    <source>
        <dbReference type="ARBA" id="ARBA00022825"/>
    </source>
</evidence>
<organism evidence="8 9">
    <name type="scientific">Paenibacillus phytorum</name>
    <dbReference type="NCBI Taxonomy" id="2654977"/>
    <lineage>
        <taxon>Bacteria</taxon>
        <taxon>Bacillati</taxon>
        <taxon>Bacillota</taxon>
        <taxon>Bacilli</taxon>
        <taxon>Bacillales</taxon>
        <taxon>Paenibacillaceae</taxon>
        <taxon>Paenibacillus</taxon>
    </lineage>
</organism>
<keyword evidence="3" id="KW-0645">Protease</keyword>
<evidence type="ECO:0000256" key="1">
    <source>
        <dbReference type="ARBA" id="ARBA00010233"/>
    </source>
</evidence>
<dbReference type="Proteomes" id="UP000616779">
    <property type="component" value="Unassembled WGS sequence"/>
</dbReference>
<dbReference type="PANTHER" id="PTHR30237">
    <property type="entry name" value="MURAMOYLTETRAPEPTIDE CARBOXYPEPTIDASE"/>
    <property type="match status" value="1"/>
</dbReference>
<comment type="caution">
    <text evidence="8">The sequence shown here is derived from an EMBL/GenBank/DDBJ whole genome shotgun (WGS) entry which is preliminary data.</text>
</comment>
<dbReference type="InterPro" id="IPR040921">
    <property type="entry name" value="Peptidase_S66C"/>
</dbReference>
<proteinExistence type="inferred from homology"/>
<dbReference type="Pfam" id="PF17676">
    <property type="entry name" value="Peptidase_S66C"/>
    <property type="match status" value="1"/>
</dbReference>
<evidence type="ECO:0000256" key="2">
    <source>
        <dbReference type="ARBA" id="ARBA00022645"/>
    </source>
</evidence>
<dbReference type="PIRSF" id="PIRSF028757">
    <property type="entry name" value="LD-carboxypeptidase"/>
    <property type="match status" value="1"/>
</dbReference>
<dbReference type="EMBL" id="WHOA01000099">
    <property type="protein sequence ID" value="NOU72741.1"/>
    <property type="molecule type" value="Genomic_DNA"/>
</dbReference>
<dbReference type="SUPFAM" id="SSF52317">
    <property type="entry name" value="Class I glutamine amidotransferase-like"/>
    <property type="match status" value="1"/>
</dbReference>
<dbReference type="InterPro" id="IPR040449">
    <property type="entry name" value="Peptidase_S66_N"/>
</dbReference>
<evidence type="ECO:0000313" key="8">
    <source>
        <dbReference type="EMBL" id="NOU72741.1"/>
    </source>
</evidence>
<evidence type="ECO:0000256" key="3">
    <source>
        <dbReference type="ARBA" id="ARBA00022670"/>
    </source>
</evidence>
<evidence type="ECO:0000259" key="7">
    <source>
        <dbReference type="Pfam" id="PF17676"/>
    </source>
</evidence>
<dbReference type="InterPro" id="IPR027461">
    <property type="entry name" value="Carboxypeptidase_A_C_sf"/>
</dbReference>
<feature type="domain" description="LD-carboxypeptidase C-terminal" evidence="7">
    <location>
        <begin position="179"/>
        <end position="293"/>
    </location>
</feature>
<dbReference type="InterPro" id="IPR027478">
    <property type="entry name" value="LdcA_N"/>
</dbReference>
<protein>
    <submittedName>
        <fullName evidence="8">LD-carboxypeptidase</fullName>
    </submittedName>
</protein>
<evidence type="ECO:0000259" key="6">
    <source>
        <dbReference type="Pfam" id="PF02016"/>
    </source>
</evidence>
<dbReference type="InterPro" id="IPR029062">
    <property type="entry name" value="Class_I_gatase-like"/>
</dbReference>
<dbReference type="Gene3D" id="3.50.30.60">
    <property type="entry name" value="LD-carboxypeptidase A C-terminal domain-like"/>
    <property type="match status" value="1"/>
</dbReference>
<gene>
    <name evidence="8" type="ORF">GC098_15150</name>
</gene>
<name>A0ABX1XXE8_9BACL</name>
<feature type="domain" description="LD-carboxypeptidase N-terminal" evidence="6">
    <location>
        <begin position="16"/>
        <end position="132"/>
    </location>
</feature>
<dbReference type="Gene3D" id="3.40.50.10740">
    <property type="entry name" value="Class I glutamine amidotransferase-like"/>
    <property type="match status" value="1"/>
</dbReference>
<keyword evidence="2" id="KW-0121">Carboxypeptidase</keyword>
<reference evidence="8 9" key="1">
    <citation type="submission" date="2019-10" db="EMBL/GenBank/DDBJ databases">
        <title>Description of Paenibacillus terrestris sp. nov.</title>
        <authorList>
            <person name="Carlier A."/>
            <person name="Qi S."/>
        </authorList>
    </citation>
    <scope>NUCLEOTIDE SEQUENCE [LARGE SCALE GENOMIC DNA]</scope>
    <source>
        <strain evidence="8 9">LMG 31458</strain>
    </source>
</reference>
<keyword evidence="5" id="KW-0720">Serine protease</keyword>
<evidence type="ECO:0000256" key="4">
    <source>
        <dbReference type="ARBA" id="ARBA00022801"/>
    </source>
</evidence>
<accession>A0ABX1XXE8</accession>
<dbReference type="CDD" id="cd07025">
    <property type="entry name" value="Peptidase_S66"/>
    <property type="match status" value="1"/>
</dbReference>